<dbReference type="AlphaFoldDB" id="A0A1H1MGZ3"/>
<dbReference type="Proteomes" id="UP000198859">
    <property type="component" value="Chromosome I"/>
</dbReference>
<dbReference type="RefSeq" id="WP_091725844.1">
    <property type="nucleotide sequence ID" value="NZ_LT629757.1"/>
</dbReference>
<reference evidence="2" key="1">
    <citation type="submission" date="2016-10" db="EMBL/GenBank/DDBJ databases">
        <authorList>
            <person name="Varghese N."/>
            <person name="Submissions S."/>
        </authorList>
    </citation>
    <scope>NUCLEOTIDE SEQUENCE [LARGE SCALE GENOMIC DNA]</scope>
    <source>
        <strain evidence="2">DSM 22127</strain>
    </source>
</reference>
<proteinExistence type="predicted"/>
<name>A0A1H1MGZ3_9ACTN</name>
<dbReference type="EMBL" id="LT629757">
    <property type="protein sequence ID" value="SDR85976.1"/>
    <property type="molecule type" value="Genomic_DNA"/>
</dbReference>
<keyword evidence="2" id="KW-1185">Reference proteome</keyword>
<accession>A0A1H1MGZ3</accession>
<protein>
    <submittedName>
        <fullName evidence="1">Uncharacterized protein</fullName>
    </submittedName>
</protein>
<organism evidence="1 2">
    <name type="scientific">Nocardioides scoriae</name>
    <dbReference type="NCBI Taxonomy" id="642780"/>
    <lineage>
        <taxon>Bacteria</taxon>
        <taxon>Bacillati</taxon>
        <taxon>Actinomycetota</taxon>
        <taxon>Actinomycetes</taxon>
        <taxon>Propionibacteriales</taxon>
        <taxon>Nocardioidaceae</taxon>
        <taxon>Nocardioides</taxon>
    </lineage>
</organism>
<gene>
    <name evidence="1" type="ORF">SAMN04488570_0579</name>
</gene>
<sequence>MSYQRLAYDDHDTTAAMRLDCTACGDRIDVPRQRVDRSRVTMPAPSLDYAAYPREVRKPVIGIDEAAAHLASRLHLHLD</sequence>
<evidence type="ECO:0000313" key="1">
    <source>
        <dbReference type="EMBL" id="SDR85976.1"/>
    </source>
</evidence>
<evidence type="ECO:0000313" key="2">
    <source>
        <dbReference type="Proteomes" id="UP000198859"/>
    </source>
</evidence>
<dbReference type="OrthoDB" id="3830538at2"/>